<dbReference type="GeneID" id="19336772"/>
<dbReference type="EMBL" id="KB446566">
    <property type="protein sequence ID" value="EME77382.1"/>
    <property type="molecule type" value="Genomic_DNA"/>
</dbReference>
<evidence type="ECO:0000313" key="2">
    <source>
        <dbReference type="Proteomes" id="UP000016932"/>
    </source>
</evidence>
<reference evidence="1 2" key="1">
    <citation type="journal article" date="2012" name="PLoS Pathog.">
        <title>Diverse lifestyles and strategies of plant pathogenesis encoded in the genomes of eighteen Dothideomycetes fungi.</title>
        <authorList>
            <person name="Ohm R.A."/>
            <person name="Feau N."/>
            <person name="Henrissat B."/>
            <person name="Schoch C.L."/>
            <person name="Horwitz B.A."/>
            <person name="Barry K.W."/>
            <person name="Condon B.J."/>
            <person name="Copeland A.C."/>
            <person name="Dhillon B."/>
            <person name="Glaser F."/>
            <person name="Hesse C.N."/>
            <person name="Kosti I."/>
            <person name="LaButti K."/>
            <person name="Lindquist E.A."/>
            <person name="Lucas S."/>
            <person name="Salamov A.A."/>
            <person name="Bradshaw R.E."/>
            <person name="Ciuffetti L."/>
            <person name="Hamelin R.C."/>
            <person name="Kema G.H.J."/>
            <person name="Lawrence C."/>
            <person name="Scott J.A."/>
            <person name="Spatafora J.W."/>
            <person name="Turgeon B.G."/>
            <person name="de Wit P.J.G.M."/>
            <person name="Zhong S."/>
            <person name="Goodwin S.B."/>
            <person name="Grigoriev I.V."/>
        </authorList>
    </citation>
    <scope>NUCLEOTIDE SEQUENCE [LARGE SCALE GENOMIC DNA]</scope>
    <source>
        <strain evidence="1 2">CIRAD86</strain>
    </source>
</reference>
<dbReference type="Proteomes" id="UP000016932">
    <property type="component" value="Unassembled WGS sequence"/>
</dbReference>
<dbReference type="RefSeq" id="XP_007932138.1">
    <property type="nucleotide sequence ID" value="XM_007933947.1"/>
</dbReference>
<proteinExistence type="predicted"/>
<evidence type="ECO:0000313" key="1">
    <source>
        <dbReference type="EMBL" id="EME77382.1"/>
    </source>
</evidence>
<keyword evidence="2" id="KW-1185">Reference proteome</keyword>
<gene>
    <name evidence="1" type="ORF">MYCFIDRAFT_209338</name>
</gene>
<dbReference type="AlphaFoldDB" id="M3AIT8"/>
<dbReference type="VEuPathDB" id="FungiDB:MYCFIDRAFT_209338"/>
<accession>M3AIT8</accession>
<name>M3AIT8_PSEFD</name>
<protein>
    <submittedName>
        <fullName evidence="1">Uncharacterized protein</fullName>
    </submittedName>
</protein>
<organism evidence="1 2">
    <name type="scientific">Pseudocercospora fijiensis (strain CIRAD86)</name>
    <name type="common">Black leaf streak disease fungus</name>
    <name type="synonym">Mycosphaerella fijiensis</name>
    <dbReference type="NCBI Taxonomy" id="383855"/>
    <lineage>
        <taxon>Eukaryota</taxon>
        <taxon>Fungi</taxon>
        <taxon>Dikarya</taxon>
        <taxon>Ascomycota</taxon>
        <taxon>Pezizomycotina</taxon>
        <taxon>Dothideomycetes</taxon>
        <taxon>Dothideomycetidae</taxon>
        <taxon>Mycosphaerellales</taxon>
        <taxon>Mycosphaerellaceae</taxon>
        <taxon>Pseudocercospora</taxon>
    </lineage>
</organism>
<dbReference type="HOGENOM" id="CLU_2455678_0_0_1"/>
<dbReference type="KEGG" id="pfj:MYCFIDRAFT_209338"/>
<sequence length="89" mass="9902">MHNPISNDITTSVQTANLLSHKSWGVCTIGIRSEGMGKPVQVKGTGFANADRTYRREDVLRNTCIELIDEVIEISWYSVLSTYSNVLLS</sequence>